<sequence length="260" mass="28413">FVERFVRRARHVEVQVIADGHGAVVHLGHRDCTLQRRYQKLIEEAPAPDLPGSLGQEILDAATRLIGSLEYQGAATCEFLVDAERGTYAFLEINARLQVEHPVSEMVTGIDVVREQLRVAGGAPLSFAQDEVVLRGHAIEARINAEAPERGFMPTPGRIGEWAAPIGSDVRVDTACFPGWTITPHYDSLLAKVIATGPDRTQAIARLRHALAHLHVTGVSTTAGFARDVLAHPDVIAGDVHTRWLEESFLDTWTPMEVAA</sequence>
<dbReference type="AlphaFoldDB" id="A0A6J4RL05"/>
<proteinExistence type="predicted"/>
<gene>
    <name evidence="9" type="ORF">AVDCRST_MAG13-438</name>
</gene>
<dbReference type="Gene3D" id="3.30.470.20">
    <property type="entry name" value="ATP-grasp fold, B domain"/>
    <property type="match status" value="1"/>
</dbReference>
<feature type="non-terminal residue" evidence="9">
    <location>
        <position position="1"/>
    </location>
</feature>
<dbReference type="PANTHER" id="PTHR48095">
    <property type="entry name" value="PYRUVATE CARBOXYLASE SUBUNIT A"/>
    <property type="match status" value="1"/>
</dbReference>
<evidence type="ECO:0000256" key="3">
    <source>
        <dbReference type="ARBA" id="ARBA00022741"/>
    </source>
</evidence>
<evidence type="ECO:0000259" key="7">
    <source>
        <dbReference type="PROSITE" id="PS50975"/>
    </source>
</evidence>
<keyword evidence="3 6" id="KW-0547">Nucleotide-binding</keyword>
<evidence type="ECO:0000256" key="2">
    <source>
        <dbReference type="ARBA" id="ARBA00022598"/>
    </source>
</evidence>
<dbReference type="GO" id="GO:0005524">
    <property type="term" value="F:ATP binding"/>
    <property type="evidence" value="ECO:0007669"/>
    <property type="project" value="UniProtKB-UniRule"/>
</dbReference>
<accession>A0A6J4RL05</accession>
<feature type="domain" description="Biotin carboxylation" evidence="8">
    <location>
        <begin position="1"/>
        <end position="250"/>
    </location>
</feature>
<dbReference type="EMBL" id="CADCVO010000062">
    <property type="protein sequence ID" value="CAA9470477.1"/>
    <property type="molecule type" value="Genomic_DNA"/>
</dbReference>
<evidence type="ECO:0000256" key="1">
    <source>
        <dbReference type="ARBA" id="ARBA00013263"/>
    </source>
</evidence>
<dbReference type="SUPFAM" id="SSF56059">
    <property type="entry name" value="Glutathione synthetase ATP-binding domain-like"/>
    <property type="match status" value="1"/>
</dbReference>
<dbReference type="PROSITE" id="PS00867">
    <property type="entry name" value="CPSASE_2"/>
    <property type="match status" value="1"/>
</dbReference>
<dbReference type="InterPro" id="IPR005482">
    <property type="entry name" value="Biotin_COase_C"/>
</dbReference>
<dbReference type="PROSITE" id="PS50979">
    <property type="entry name" value="BC"/>
    <property type="match status" value="1"/>
</dbReference>
<dbReference type="InterPro" id="IPR011761">
    <property type="entry name" value="ATP-grasp"/>
</dbReference>
<dbReference type="SUPFAM" id="SSF51246">
    <property type="entry name" value="Rudiment single hybrid motif"/>
    <property type="match status" value="1"/>
</dbReference>
<dbReference type="GO" id="GO:0004075">
    <property type="term" value="F:biotin carboxylase activity"/>
    <property type="evidence" value="ECO:0007669"/>
    <property type="project" value="UniProtKB-EC"/>
</dbReference>
<dbReference type="PROSITE" id="PS50975">
    <property type="entry name" value="ATP_GRASP"/>
    <property type="match status" value="1"/>
</dbReference>
<feature type="domain" description="ATP-grasp" evidence="7">
    <location>
        <begin position="1"/>
        <end position="121"/>
    </location>
</feature>
<keyword evidence="2 9" id="KW-0436">Ligase</keyword>
<dbReference type="EC" id="6.3.4.14" evidence="1"/>
<organism evidence="9">
    <name type="scientific">uncultured Solirubrobacteraceae bacterium</name>
    <dbReference type="NCBI Taxonomy" id="1162706"/>
    <lineage>
        <taxon>Bacteria</taxon>
        <taxon>Bacillati</taxon>
        <taxon>Actinomycetota</taxon>
        <taxon>Thermoleophilia</taxon>
        <taxon>Solirubrobacterales</taxon>
        <taxon>Solirubrobacteraceae</taxon>
        <taxon>environmental samples</taxon>
    </lineage>
</organism>
<evidence type="ECO:0000256" key="5">
    <source>
        <dbReference type="ARBA" id="ARBA00048600"/>
    </source>
</evidence>
<keyword evidence="4 6" id="KW-0067">ATP-binding</keyword>
<evidence type="ECO:0000313" key="9">
    <source>
        <dbReference type="EMBL" id="CAA9470477.1"/>
    </source>
</evidence>
<evidence type="ECO:0000259" key="8">
    <source>
        <dbReference type="PROSITE" id="PS50979"/>
    </source>
</evidence>
<dbReference type="InterPro" id="IPR011054">
    <property type="entry name" value="Rudment_hybrid_motif"/>
</dbReference>
<dbReference type="Pfam" id="PF02785">
    <property type="entry name" value="Biotin_carb_C"/>
    <property type="match status" value="1"/>
</dbReference>
<protein>
    <recommendedName>
        <fullName evidence="1">biotin carboxylase</fullName>
        <ecNumber evidence="1">6.3.4.14</ecNumber>
    </recommendedName>
</protein>
<dbReference type="InterPro" id="IPR011764">
    <property type="entry name" value="Biotin_carboxylation_dom"/>
</dbReference>
<dbReference type="GO" id="GO:0046872">
    <property type="term" value="F:metal ion binding"/>
    <property type="evidence" value="ECO:0007669"/>
    <property type="project" value="InterPro"/>
</dbReference>
<comment type="catalytic activity">
    <reaction evidence="5">
        <text>N(6)-biotinyl-L-lysyl-[protein] + hydrogencarbonate + ATP = N(6)-carboxybiotinyl-L-lysyl-[protein] + ADP + phosphate + H(+)</text>
        <dbReference type="Rhea" id="RHEA:13501"/>
        <dbReference type="Rhea" id="RHEA-COMP:10505"/>
        <dbReference type="Rhea" id="RHEA-COMP:10506"/>
        <dbReference type="ChEBI" id="CHEBI:15378"/>
        <dbReference type="ChEBI" id="CHEBI:17544"/>
        <dbReference type="ChEBI" id="CHEBI:30616"/>
        <dbReference type="ChEBI" id="CHEBI:43474"/>
        <dbReference type="ChEBI" id="CHEBI:83144"/>
        <dbReference type="ChEBI" id="CHEBI:83145"/>
        <dbReference type="ChEBI" id="CHEBI:456216"/>
        <dbReference type="EC" id="6.3.4.14"/>
    </reaction>
</comment>
<dbReference type="InterPro" id="IPR005479">
    <property type="entry name" value="CPAse_ATP-bd"/>
</dbReference>
<dbReference type="SMART" id="SM00878">
    <property type="entry name" value="Biotin_carb_C"/>
    <property type="match status" value="1"/>
</dbReference>
<evidence type="ECO:0000256" key="6">
    <source>
        <dbReference type="PROSITE-ProRule" id="PRU00409"/>
    </source>
</evidence>
<name>A0A6J4RL05_9ACTN</name>
<reference evidence="9" key="1">
    <citation type="submission" date="2020-02" db="EMBL/GenBank/DDBJ databases">
        <authorList>
            <person name="Meier V. D."/>
        </authorList>
    </citation>
    <scope>NUCLEOTIDE SEQUENCE</scope>
    <source>
        <strain evidence="9">AVDCRST_MAG13</strain>
    </source>
</reference>
<dbReference type="InterPro" id="IPR051602">
    <property type="entry name" value="ACC_Biotin_Carboxylase"/>
</dbReference>
<evidence type="ECO:0000256" key="4">
    <source>
        <dbReference type="ARBA" id="ARBA00022840"/>
    </source>
</evidence>
<dbReference type="PANTHER" id="PTHR48095:SF2">
    <property type="entry name" value="BIOTIN CARBOXYLASE, CHLOROPLASTIC"/>
    <property type="match status" value="1"/>
</dbReference>
<dbReference type="Pfam" id="PF02786">
    <property type="entry name" value="CPSase_L_D2"/>
    <property type="match status" value="1"/>
</dbReference>